<evidence type="ECO:0000313" key="1">
    <source>
        <dbReference type="EMBL" id="OYQ31757.1"/>
    </source>
</evidence>
<comment type="caution">
    <text evidence="1">The sequence shown here is derived from an EMBL/GenBank/DDBJ whole genome shotgun (WGS) entry which is preliminary data.</text>
</comment>
<dbReference type="EMBL" id="NOXU01000032">
    <property type="protein sequence ID" value="OYQ31757.1"/>
    <property type="molecule type" value="Genomic_DNA"/>
</dbReference>
<gene>
    <name evidence="1" type="ORF">CHU95_21755</name>
</gene>
<dbReference type="Proteomes" id="UP000216998">
    <property type="component" value="Unassembled WGS sequence"/>
</dbReference>
<proteinExistence type="predicted"/>
<dbReference type="RefSeq" id="WP_094458494.1">
    <property type="nucleotide sequence ID" value="NZ_NOXU01000032.1"/>
</dbReference>
<name>A0A255YR99_9PROT</name>
<keyword evidence="2" id="KW-1185">Reference proteome</keyword>
<sequence>MQTKTADRTIQLQLALLQEDLIRLQTRCAGLPPPPDVTIALRQFKDLGPAFEAVAAFTSVLRSNITSLDEERRRQVEQQLRQLTVSLWQLHLSAVAPRLERMAANIGHMPIGTRFVLERWVRQLTELREEQDVIAGLDPALLAKVETMANYLASDAPDLTDFGRG</sequence>
<dbReference type="AlphaFoldDB" id="A0A255YR99"/>
<dbReference type="OrthoDB" id="7352765at2"/>
<evidence type="ECO:0000313" key="2">
    <source>
        <dbReference type="Proteomes" id="UP000216998"/>
    </source>
</evidence>
<reference evidence="1 2" key="1">
    <citation type="submission" date="2017-07" db="EMBL/GenBank/DDBJ databases">
        <title>Niveispirillum cyanobacteriorum sp. nov., isolated from cyanobacterial aggregates in a eutrophic lake.</title>
        <authorList>
            <person name="Cai H."/>
        </authorList>
    </citation>
    <scope>NUCLEOTIDE SEQUENCE [LARGE SCALE GENOMIC DNA]</scope>
    <source>
        <strain evidence="2">TH1-14</strain>
    </source>
</reference>
<organism evidence="1 2">
    <name type="scientific">Niveispirillum lacus</name>
    <dbReference type="NCBI Taxonomy" id="1981099"/>
    <lineage>
        <taxon>Bacteria</taxon>
        <taxon>Pseudomonadati</taxon>
        <taxon>Pseudomonadota</taxon>
        <taxon>Alphaproteobacteria</taxon>
        <taxon>Rhodospirillales</taxon>
        <taxon>Azospirillaceae</taxon>
        <taxon>Niveispirillum</taxon>
    </lineage>
</organism>
<protein>
    <submittedName>
        <fullName evidence="1">Uncharacterized protein</fullName>
    </submittedName>
</protein>
<accession>A0A255YR99</accession>